<dbReference type="PROSITE" id="PS00109">
    <property type="entry name" value="PROTEIN_KINASE_TYR"/>
    <property type="match status" value="1"/>
</dbReference>
<dbReference type="EMBL" id="JAEHOC010000012">
    <property type="protein sequence ID" value="KAG2436701.1"/>
    <property type="molecule type" value="Genomic_DNA"/>
</dbReference>
<keyword evidence="3" id="KW-0472">Membrane</keyword>
<dbReference type="GO" id="GO:0004674">
    <property type="term" value="F:protein serine/threonine kinase activity"/>
    <property type="evidence" value="ECO:0007669"/>
    <property type="project" value="TreeGrafter"/>
</dbReference>
<dbReference type="OrthoDB" id="4062651at2759"/>
<feature type="region of interest" description="Disordered" evidence="2">
    <location>
        <begin position="793"/>
        <end position="842"/>
    </location>
</feature>
<feature type="compositionally biased region" description="Pro residues" evidence="2">
    <location>
        <begin position="793"/>
        <end position="836"/>
    </location>
</feature>
<feature type="region of interest" description="Disordered" evidence="2">
    <location>
        <begin position="250"/>
        <end position="269"/>
    </location>
</feature>
<dbReference type="InterPro" id="IPR008266">
    <property type="entry name" value="Tyr_kinase_AS"/>
</dbReference>
<feature type="compositionally biased region" description="Pro residues" evidence="2">
    <location>
        <begin position="713"/>
        <end position="739"/>
    </location>
</feature>
<feature type="signal peptide" evidence="4">
    <location>
        <begin position="1"/>
        <end position="31"/>
    </location>
</feature>
<feature type="compositionally biased region" description="Low complexity" evidence="2">
    <location>
        <begin position="1169"/>
        <end position="1178"/>
    </location>
</feature>
<name>A0A835TEE2_CHLIN</name>
<feature type="compositionally biased region" description="Gly residues" evidence="2">
    <location>
        <begin position="1279"/>
        <end position="1290"/>
    </location>
</feature>
<feature type="compositionally biased region" description="Basic and acidic residues" evidence="2">
    <location>
        <begin position="1292"/>
        <end position="1302"/>
    </location>
</feature>
<feature type="region of interest" description="Disordered" evidence="2">
    <location>
        <begin position="1069"/>
        <end position="1116"/>
    </location>
</feature>
<sequence length="1856" mass="190601">MSTFAFATSLLRPWALAVWLLIICVPHPTRGVRLVELLSGGLGDGPNAAQSSRQLSLKLQRGLLSVEDATLSIPAGTQLTVVGQGPESGLDLRAFGQAGTPAFRLLRGESSLELHNLTLLLPPLPEEATAAATAGFEALPPSLLAHVIEAARSSGDRTQVTLRGVTLVAGACSDIDTHRRWFCRDLNRWRARVAVYDEPTILGGTVRYGSSTPRGGLMEVGSAADSGSSNDGTPPVAQLLDSLVTCDTGVSDGSTSTSSASSAPFTPSGPSGPWDCIAVTVSDSAGLVALPDLWAGVSGDGASMFVTVEAGPTAVRVDPSSWRYLSVVAGCTVVFLGRGRTASKLDLSGLARDQLAVVDSDFMGQGLVALYDLTLLGLACPKPADDVRGLMAAWLHAVGIPKKRFSAYILASLIGRIAPQEVMIRLDGVRLAVADAEAEWWRNAAPIAAGGAGLNLAPGGLWSGPNATQGSSGLSDSRIPFSGATGGAGTEGVPSPVQQGPGAEWEVLADEGHSSGSNAETQPPPAGPAASWANWPLAESVGAELAKQLPLRHVRMFTKVDFTPYVVLAGTCTEVDASSGPSQPAGGDLYILPYPDPDAVYQQAGGSPDFTTRLRRGKDLGPNMLPLGGHMYDQIYYGSDASVVWLGDQPRSGGRCVLLPPPAAQSAPGPATWDMMDLADRIRIRVGPAGSDSDGPSLQIQGFTLYNLLPYAQPQPPEPPQPPQPPSPPEVPPSPPQLPEQPASPQQVVQDPSGGGEQQGAFMIAGRRLRQAFGFGGGGGSICWVCFAQPAQPPPPPQYPTAPPSPPEPPSPPPQPPSPPPPPPPSPPPPPPPDPSDPFHGLSLSLPFFQFDRFSPLLYADPPFQSSPSDPRTPQRRLPPLALVNCSLVVPPPELELLRLLLQEAGRLPAAESGTQGQQIGSLLFATGSRRRGRRALAHAAGRRRSLQQQAGANSSSTGWNDSASSGDATDWPWARPVWPAGVPPASGPEVPLPPQLLACPRSLLLSYAVVAEVVAASATAISFRRISFLGWSGRDVVVTSQLPDDAPTNLIRSPAELNRPLFATLLEVSCSPPPPQPHNPAPSHQQPPGIALPPSAGVGAGAGSMPPPSMQPAALEGGLPVEEGIAAGRAGEAAAAAGPTDDVNDVQAPSSLEASGVAARGNGGSSGGSSNSNDGSSTMSNTDMDQQPAWVVPVAASLAAVGGVLLLAVVPLVVVLVRRRRRRTSRAQQQSQHGGATQPAVEAKRSSSPLRGGLLKEPPGSNSGSSSKEDSLLMRRGGSSGGQPTGGSKGSLERRRGEGEGKGAGSSDATNSHEVTLTSGRDTILVTNLGTRDGLSEDVTLVAPAPGACVARDTPKALSSLDASGLLKPAEVVVACSREVGANSGQVEPSSTRRMLVLSQSCRVADAAAVVASRDRADAARGAEDTAAAAMERDEELWLDCVIGRGGFGVVYLGTWRGLPVAVKTLVVHEALLGVEGRRRQRAVLEAAVSSTLCHPNVVQTYAFDVRRLGELPGVGCGRGTAPALGAVPEETGGVEEVQEPSQQGPEADSVYQLLLIQAYCEGGSLREGIGSDCMDGVLLGLCLALDVAAGMAHVHARGIVHGDLSSGNILLAARPPVVQAAGLHMVSTWGFSLSASVGASMDAGVGGMVQAGPGVGLPLAPAELCMEVGRVIVAAEDSKEAQAAAAAAGARALIADVVLPPAMAKIADFGLSARMGEGQTHASNCWQGTPAYTAPEVDVEGRLGKPADVYSFGVVLLELLTSRTMGEGLLSMAALMAPEGGGVGAAVLTAPGMAGHAAAVLSTAAPCLVPAVVACNAQLVGMLSACLSPTPTHRPTFTQILHTLAVVISDLQRA</sequence>
<keyword evidence="1" id="KW-0547">Nucleotide-binding</keyword>
<feature type="domain" description="Protein kinase" evidence="5">
    <location>
        <begin position="1438"/>
        <end position="1847"/>
    </location>
</feature>
<dbReference type="PROSITE" id="PS00107">
    <property type="entry name" value="PROTEIN_KINASE_ATP"/>
    <property type="match status" value="1"/>
</dbReference>
<dbReference type="InterPro" id="IPR051681">
    <property type="entry name" value="Ser/Thr_Kinases-Pseudokinases"/>
</dbReference>
<dbReference type="InterPro" id="IPR017441">
    <property type="entry name" value="Protein_kinase_ATP_BS"/>
</dbReference>
<feature type="compositionally biased region" description="Polar residues" evidence="2">
    <location>
        <begin position="466"/>
        <end position="475"/>
    </location>
</feature>
<feature type="transmembrane region" description="Helical" evidence="3">
    <location>
        <begin position="1191"/>
        <end position="1218"/>
    </location>
</feature>
<feature type="binding site" evidence="1">
    <location>
        <position position="1465"/>
    </location>
    <ligand>
        <name>ATP</name>
        <dbReference type="ChEBI" id="CHEBI:30616"/>
    </ligand>
</feature>
<keyword evidence="3" id="KW-1133">Transmembrane helix</keyword>
<evidence type="ECO:0000256" key="4">
    <source>
        <dbReference type="SAM" id="SignalP"/>
    </source>
</evidence>
<feature type="compositionally biased region" description="Basic residues" evidence="2">
    <location>
        <begin position="935"/>
        <end position="946"/>
    </location>
</feature>
<dbReference type="PANTHER" id="PTHR44329">
    <property type="entry name" value="SERINE/THREONINE-PROTEIN KINASE TNNI3K-RELATED"/>
    <property type="match status" value="1"/>
</dbReference>
<dbReference type="Gene3D" id="1.10.510.10">
    <property type="entry name" value="Transferase(Phosphotransferase) domain 1"/>
    <property type="match status" value="2"/>
</dbReference>
<dbReference type="GO" id="GO:0005524">
    <property type="term" value="F:ATP binding"/>
    <property type="evidence" value="ECO:0007669"/>
    <property type="project" value="UniProtKB-UniRule"/>
</dbReference>
<keyword evidence="1" id="KW-0067">ATP-binding</keyword>
<feature type="compositionally biased region" description="Pro residues" evidence="2">
    <location>
        <begin position="1072"/>
        <end position="1081"/>
    </location>
</feature>
<feature type="chain" id="PRO_5032310540" description="Protein kinase domain-containing protein" evidence="4">
    <location>
        <begin position="32"/>
        <end position="1856"/>
    </location>
</feature>
<gene>
    <name evidence="6" type="ORF">HXX76_006229</name>
</gene>
<evidence type="ECO:0000256" key="2">
    <source>
        <dbReference type="SAM" id="MobiDB-lite"/>
    </source>
</evidence>
<reference evidence="6" key="1">
    <citation type="journal article" date="2020" name="bioRxiv">
        <title>Comparative genomics of Chlamydomonas.</title>
        <authorList>
            <person name="Craig R.J."/>
            <person name="Hasan A.R."/>
            <person name="Ness R.W."/>
            <person name="Keightley P.D."/>
        </authorList>
    </citation>
    <scope>NUCLEOTIDE SEQUENCE</scope>
    <source>
        <strain evidence="6">SAG 7.73</strain>
    </source>
</reference>
<accession>A0A835TEE2</accession>
<evidence type="ECO:0000313" key="6">
    <source>
        <dbReference type="EMBL" id="KAG2436701.1"/>
    </source>
</evidence>
<dbReference type="Proteomes" id="UP000650467">
    <property type="component" value="Unassembled WGS sequence"/>
</dbReference>
<organism evidence="6 7">
    <name type="scientific">Chlamydomonas incerta</name>
    <dbReference type="NCBI Taxonomy" id="51695"/>
    <lineage>
        <taxon>Eukaryota</taxon>
        <taxon>Viridiplantae</taxon>
        <taxon>Chlorophyta</taxon>
        <taxon>core chlorophytes</taxon>
        <taxon>Chlorophyceae</taxon>
        <taxon>CS clade</taxon>
        <taxon>Chlamydomonadales</taxon>
        <taxon>Chlamydomonadaceae</taxon>
        <taxon>Chlamydomonas</taxon>
    </lineage>
</organism>
<dbReference type="Gene3D" id="3.30.200.20">
    <property type="entry name" value="Phosphorylase Kinase, domain 1"/>
    <property type="match status" value="1"/>
</dbReference>
<dbReference type="SUPFAM" id="SSF56112">
    <property type="entry name" value="Protein kinase-like (PK-like)"/>
    <property type="match status" value="1"/>
</dbReference>
<feature type="compositionally biased region" description="Low complexity" evidence="2">
    <location>
        <begin position="1257"/>
        <end position="1267"/>
    </location>
</feature>
<keyword evidence="7" id="KW-1185">Reference proteome</keyword>
<dbReference type="InterPro" id="IPR001245">
    <property type="entry name" value="Ser-Thr/Tyr_kinase_cat_dom"/>
</dbReference>
<dbReference type="Pfam" id="PF00069">
    <property type="entry name" value="Pkinase"/>
    <property type="match status" value="1"/>
</dbReference>
<evidence type="ECO:0000256" key="3">
    <source>
        <dbReference type="SAM" id="Phobius"/>
    </source>
</evidence>
<feature type="region of interest" description="Disordered" evidence="2">
    <location>
        <begin position="710"/>
        <end position="759"/>
    </location>
</feature>
<dbReference type="InterPro" id="IPR011009">
    <property type="entry name" value="Kinase-like_dom_sf"/>
</dbReference>
<comment type="caution">
    <text evidence="6">The sequence shown here is derived from an EMBL/GenBank/DDBJ whole genome shotgun (WGS) entry which is preliminary data.</text>
</comment>
<feature type="compositionally biased region" description="Polar residues" evidence="2">
    <location>
        <begin position="947"/>
        <end position="968"/>
    </location>
</feature>
<feature type="compositionally biased region" description="Polar residues" evidence="2">
    <location>
        <begin position="1309"/>
        <end position="1320"/>
    </location>
</feature>
<feature type="region of interest" description="Disordered" evidence="2">
    <location>
        <begin position="935"/>
        <end position="971"/>
    </location>
</feature>
<feature type="region of interest" description="Disordered" evidence="2">
    <location>
        <begin position="1156"/>
        <end position="1185"/>
    </location>
</feature>
<feature type="region of interest" description="Disordered" evidence="2">
    <location>
        <begin position="1223"/>
        <end position="1320"/>
    </location>
</feature>
<keyword evidence="3" id="KW-0812">Transmembrane</keyword>
<evidence type="ECO:0000259" key="5">
    <source>
        <dbReference type="PROSITE" id="PS50011"/>
    </source>
</evidence>
<evidence type="ECO:0000313" key="7">
    <source>
        <dbReference type="Proteomes" id="UP000650467"/>
    </source>
</evidence>
<feature type="compositionally biased region" description="Low complexity" evidence="2">
    <location>
        <begin position="1082"/>
        <end position="1098"/>
    </location>
</feature>
<proteinExistence type="predicted"/>
<dbReference type="PROSITE" id="PS50011">
    <property type="entry name" value="PROTEIN_KINASE_DOM"/>
    <property type="match status" value="1"/>
</dbReference>
<keyword evidence="4" id="KW-0732">Signal</keyword>
<evidence type="ECO:0000256" key="1">
    <source>
        <dbReference type="PROSITE-ProRule" id="PRU10141"/>
    </source>
</evidence>
<dbReference type="Pfam" id="PF07714">
    <property type="entry name" value="PK_Tyr_Ser-Thr"/>
    <property type="match status" value="1"/>
</dbReference>
<dbReference type="InterPro" id="IPR000719">
    <property type="entry name" value="Prot_kinase_dom"/>
</dbReference>
<dbReference type="PANTHER" id="PTHR44329:SF214">
    <property type="entry name" value="PROTEIN KINASE DOMAIN-CONTAINING PROTEIN"/>
    <property type="match status" value="1"/>
</dbReference>
<protein>
    <recommendedName>
        <fullName evidence="5">Protein kinase domain-containing protein</fullName>
    </recommendedName>
</protein>
<feature type="region of interest" description="Disordered" evidence="2">
    <location>
        <begin position="466"/>
        <end position="532"/>
    </location>
</feature>